<dbReference type="Proteomes" id="UP000199287">
    <property type="component" value="Unassembled WGS sequence"/>
</dbReference>
<keyword evidence="1" id="KW-0418">Kinase</keyword>
<proteinExistence type="predicted"/>
<gene>
    <name evidence="1" type="ORF">SAMN05192551_11421</name>
</gene>
<dbReference type="SUPFAM" id="SSF53067">
    <property type="entry name" value="Actin-like ATPase domain"/>
    <property type="match status" value="1"/>
</dbReference>
<evidence type="ECO:0000313" key="2">
    <source>
        <dbReference type="Proteomes" id="UP000199287"/>
    </source>
</evidence>
<dbReference type="Gene3D" id="3.30.420.40">
    <property type="match status" value="2"/>
</dbReference>
<reference evidence="2" key="1">
    <citation type="submission" date="2016-10" db="EMBL/GenBank/DDBJ databases">
        <authorList>
            <person name="Varghese N."/>
            <person name="Submissions S."/>
        </authorList>
    </citation>
    <scope>NUCLEOTIDE SEQUENCE [LARGE SCALE GENOMIC DNA]</scope>
    <source>
        <strain evidence="2">Z-7934</strain>
    </source>
</reference>
<keyword evidence="2" id="KW-1185">Reference proteome</keyword>
<keyword evidence="1" id="KW-0808">Transferase</keyword>
<dbReference type="EMBL" id="FOQA01000014">
    <property type="protein sequence ID" value="SFI37077.1"/>
    <property type="molecule type" value="Genomic_DNA"/>
</dbReference>
<evidence type="ECO:0000313" key="1">
    <source>
        <dbReference type="EMBL" id="SFI37077.1"/>
    </source>
</evidence>
<sequence length="443" mass="49381">MALENAAYREALEKSSQVEEVKVSIERNNGYCSTTTVKIFGEDSGYCEDTVVYIDRLVKSLLWIKGGYKILFAGPDYLFQHLKDVYQKGKEREFDALFMGKVYGKEFCVEKKGFDEIPDSKEEEKKIGRNLDGCRIGFDAGGSDRKVSAVIDGEPIYSEEVVWHPKITEDPTYHYQGILDSIQRAAEKLPKVDAIGISAAGIYIDNEVKAASLFRVIPEKEFDEKVKKIFFEVVKEIGDIPFEVANDGDVTALAGAMDLNENNILGIAMGTSEAVGYVNEEGNITGWLNELAFVPVDYSEEAIVDEWSQDRGVGVSYFSQDAVIKLAPAANIHLEESLSPAEKLKVVQDLVEKEDPRAYEIFETIGIYLGYSLAYYSDFYDMKKVLLLGRVMSGEGGERMIQKANEVIAKEFPKLYEKITLVTPDEKAKRVGQSIAAASLVSL</sequence>
<name>A0A1I3HNC3_9FIRM</name>
<dbReference type="InterPro" id="IPR043129">
    <property type="entry name" value="ATPase_NBD"/>
</dbReference>
<dbReference type="AlphaFoldDB" id="A0A1I3HNC3"/>
<dbReference type="STRING" id="69895.SAMN05192551_11421"/>
<dbReference type="GO" id="GO:0016301">
    <property type="term" value="F:kinase activity"/>
    <property type="evidence" value="ECO:0007669"/>
    <property type="project" value="UniProtKB-KW"/>
</dbReference>
<organism evidence="1 2">
    <name type="scientific">Tindallia magadiensis</name>
    <dbReference type="NCBI Taxonomy" id="69895"/>
    <lineage>
        <taxon>Bacteria</taxon>
        <taxon>Bacillati</taxon>
        <taxon>Bacillota</taxon>
        <taxon>Clostridia</taxon>
        <taxon>Peptostreptococcales</taxon>
        <taxon>Tindalliaceae</taxon>
        <taxon>Tindallia</taxon>
    </lineage>
</organism>
<accession>A0A1I3HNC3</accession>
<protein>
    <submittedName>
        <fullName evidence="1">Sugar kinase of the NBD/HSP70 family, may contain an N-terminal HTH domain</fullName>
    </submittedName>
</protein>